<dbReference type="Proteomes" id="UP001150238">
    <property type="component" value="Unassembled WGS sequence"/>
</dbReference>
<organism evidence="2 3">
    <name type="scientific">Lentinula lateritia</name>
    <dbReference type="NCBI Taxonomy" id="40482"/>
    <lineage>
        <taxon>Eukaryota</taxon>
        <taxon>Fungi</taxon>
        <taxon>Dikarya</taxon>
        <taxon>Basidiomycota</taxon>
        <taxon>Agaricomycotina</taxon>
        <taxon>Agaricomycetes</taxon>
        <taxon>Agaricomycetidae</taxon>
        <taxon>Agaricales</taxon>
        <taxon>Marasmiineae</taxon>
        <taxon>Omphalotaceae</taxon>
        <taxon>Lentinula</taxon>
    </lineage>
</organism>
<evidence type="ECO:0000313" key="3">
    <source>
        <dbReference type="Proteomes" id="UP001150238"/>
    </source>
</evidence>
<accession>A0A9W9A3R9</accession>
<dbReference type="EMBL" id="JANVFS010000025">
    <property type="protein sequence ID" value="KAJ4473444.1"/>
    <property type="molecule type" value="Genomic_DNA"/>
</dbReference>
<proteinExistence type="predicted"/>
<keyword evidence="1" id="KW-0732">Signal</keyword>
<reference evidence="2" key="2">
    <citation type="journal article" date="2023" name="Proc. Natl. Acad. Sci. U.S.A.">
        <title>A global phylogenomic analysis of the shiitake genus Lentinula.</title>
        <authorList>
            <person name="Sierra-Patev S."/>
            <person name="Min B."/>
            <person name="Naranjo-Ortiz M."/>
            <person name="Looney B."/>
            <person name="Konkel Z."/>
            <person name="Slot J.C."/>
            <person name="Sakamoto Y."/>
            <person name="Steenwyk J.L."/>
            <person name="Rokas A."/>
            <person name="Carro J."/>
            <person name="Camarero S."/>
            <person name="Ferreira P."/>
            <person name="Molpeceres G."/>
            <person name="Ruiz-Duenas F.J."/>
            <person name="Serrano A."/>
            <person name="Henrissat B."/>
            <person name="Drula E."/>
            <person name="Hughes K.W."/>
            <person name="Mata J.L."/>
            <person name="Ishikawa N.K."/>
            <person name="Vargas-Isla R."/>
            <person name="Ushijima S."/>
            <person name="Smith C.A."/>
            <person name="Donoghue J."/>
            <person name="Ahrendt S."/>
            <person name="Andreopoulos W."/>
            <person name="He G."/>
            <person name="LaButti K."/>
            <person name="Lipzen A."/>
            <person name="Ng V."/>
            <person name="Riley R."/>
            <person name="Sandor L."/>
            <person name="Barry K."/>
            <person name="Martinez A.T."/>
            <person name="Xiao Y."/>
            <person name="Gibbons J.G."/>
            <person name="Terashima K."/>
            <person name="Grigoriev I.V."/>
            <person name="Hibbett D."/>
        </authorList>
    </citation>
    <scope>NUCLEOTIDE SEQUENCE</scope>
    <source>
        <strain evidence="2">Sp2 HRB7682 ss15</strain>
    </source>
</reference>
<dbReference type="AlphaFoldDB" id="A0A9W9A3R9"/>
<feature type="signal peptide" evidence="1">
    <location>
        <begin position="1"/>
        <end position="26"/>
    </location>
</feature>
<comment type="caution">
    <text evidence="2">The sequence shown here is derived from an EMBL/GenBank/DDBJ whole genome shotgun (WGS) entry which is preliminary data.</text>
</comment>
<protein>
    <submittedName>
        <fullName evidence="2">Uncharacterized protein</fullName>
    </submittedName>
</protein>
<gene>
    <name evidence="2" type="ORF">C8J55DRAFT_139807</name>
</gene>
<sequence>MLLASVLRRCLFTFSGIIYFTRTASAVPIGAGSGNTTTHGNGHPSQVSLLRYDYEPVINGPDAADPNILGEALQIIVDSLGITETHPPELKFAVAPGKGYAGDSEDLYFTGYMITFHMRRGRGFDPSICGAYYAFIQYAKNFNEKFPQERAKILSGQLYRERYYARETYETVLTFRNGKVQSGHWQEGKKTLDMVDHKEWWMRTGFRSSRDGKR</sequence>
<name>A0A9W9A3R9_9AGAR</name>
<evidence type="ECO:0000256" key="1">
    <source>
        <dbReference type="SAM" id="SignalP"/>
    </source>
</evidence>
<feature type="chain" id="PRO_5040836349" evidence="1">
    <location>
        <begin position="27"/>
        <end position="214"/>
    </location>
</feature>
<reference evidence="2" key="1">
    <citation type="submission" date="2022-08" db="EMBL/GenBank/DDBJ databases">
        <authorList>
            <consortium name="DOE Joint Genome Institute"/>
            <person name="Min B."/>
            <person name="Riley R."/>
            <person name="Sierra-Patev S."/>
            <person name="Naranjo-Ortiz M."/>
            <person name="Looney B."/>
            <person name="Konkel Z."/>
            <person name="Slot J.C."/>
            <person name="Sakamoto Y."/>
            <person name="Steenwyk J.L."/>
            <person name="Rokas A."/>
            <person name="Carro J."/>
            <person name="Camarero S."/>
            <person name="Ferreira P."/>
            <person name="Molpeceres G."/>
            <person name="Ruiz-Duenas F.J."/>
            <person name="Serrano A."/>
            <person name="Henrissat B."/>
            <person name="Drula E."/>
            <person name="Hughes K.W."/>
            <person name="Mata J.L."/>
            <person name="Ishikawa N.K."/>
            <person name="Vargas-Isla R."/>
            <person name="Ushijima S."/>
            <person name="Smith C.A."/>
            <person name="Ahrendt S."/>
            <person name="Andreopoulos W."/>
            <person name="He G."/>
            <person name="Labutti K."/>
            <person name="Lipzen A."/>
            <person name="Ng V."/>
            <person name="Sandor L."/>
            <person name="Barry K."/>
            <person name="Martinez A.T."/>
            <person name="Xiao Y."/>
            <person name="Gibbons J.G."/>
            <person name="Terashima K."/>
            <person name="Hibbett D.S."/>
            <person name="Grigoriev I.V."/>
        </authorList>
    </citation>
    <scope>NUCLEOTIDE SEQUENCE</scope>
    <source>
        <strain evidence="2">Sp2 HRB7682 ss15</strain>
    </source>
</reference>
<evidence type="ECO:0000313" key="2">
    <source>
        <dbReference type="EMBL" id="KAJ4473444.1"/>
    </source>
</evidence>